<protein>
    <submittedName>
        <fullName evidence="2">Uncharacterized protein</fullName>
    </submittedName>
</protein>
<sequence length="68" mass="7499">MTPSRIEYDLGSNVHGQPVRLVRAETTGRGPAWTIYRDAADQRDDSSEVGGLTSEQIKRMGDAVKQHS</sequence>
<organism evidence="2 3">
    <name type="scientific">Horticoccus luteus</name>
    <dbReference type="NCBI Taxonomy" id="2862869"/>
    <lineage>
        <taxon>Bacteria</taxon>
        <taxon>Pseudomonadati</taxon>
        <taxon>Verrucomicrobiota</taxon>
        <taxon>Opitutia</taxon>
        <taxon>Opitutales</taxon>
        <taxon>Opitutaceae</taxon>
        <taxon>Horticoccus</taxon>
    </lineage>
</organism>
<feature type="region of interest" description="Disordered" evidence="1">
    <location>
        <begin position="38"/>
        <end position="68"/>
    </location>
</feature>
<keyword evidence="3" id="KW-1185">Reference proteome</keyword>
<proteinExistence type="predicted"/>
<reference evidence="2" key="1">
    <citation type="submission" date="2021-08" db="EMBL/GenBank/DDBJ databases">
        <title>Genome of a novel bacterium of the phylum Verrucomicrobia, Oleiharenicola sp. KSB-15.</title>
        <authorList>
            <person name="Chung J.-H."/>
            <person name="Ahn J.-H."/>
            <person name="Yoon Y."/>
            <person name="Kim D.-Y."/>
            <person name="An S.-H."/>
            <person name="Park I."/>
            <person name="Yeon J."/>
        </authorList>
    </citation>
    <scope>NUCLEOTIDE SEQUENCE</scope>
    <source>
        <strain evidence="2">KSB-15</strain>
    </source>
</reference>
<feature type="compositionally biased region" description="Basic and acidic residues" evidence="1">
    <location>
        <begin position="56"/>
        <end position="68"/>
    </location>
</feature>
<dbReference type="AlphaFoldDB" id="A0A8F9TYM1"/>
<name>A0A8F9TYM1_9BACT</name>
<dbReference type="EMBL" id="CP080507">
    <property type="protein sequence ID" value="QYM80254.1"/>
    <property type="molecule type" value="Genomic_DNA"/>
</dbReference>
<accession>A0A8F9TYM1</accession>
<evidence type="ECO:0000313" key="2">
    <source>
        <dbReference type="EMBL" id="QYM80254.1"/>
    </source>
</evidence>
<dbReference type="RefSeq" id="WP_220165174.1">
    <property type="nucleotide sequence ID" value="NZ_CP080507.1"/>
</dbReference>
<evidence type="ECO:0000256" key="1">
    <source>
        <dbReference type="SAM" id="MobiDB-lite"/>
    </source>
</evidence>
<dbReference type="Proteomes" id="UP000825051">
    <property type="component" value="Chromosome"/>
</dbReference>
<gene>
    <name evidence="2" type="ORF">K0B96_06475</name>
</gene>
<dbReference type="KEGG" id="ole:K0B96_06475"/>
<evidence type="ECO:0000313" key="3">
    <source>
        <dbReference type="Proteomes" id="UP000825051"/>
    </source>
</evidence>